<sequence>MNQSFFSAPRAGRAASRRGDCRRVLLGSTALTLALALGGPAGAGDLAVPSGTTVANTGSRADDVLSNAGRIHNFGAWTGDVLSNVGTIINYETWTGDVASNAGRIENHGAWTGDVTVMDGGTFYTFNHLAGGIDNRAGGIVLAQGEVDGPISNAGTFNAGGAQQGGNTFANTGTGRLNLGRDYSFTGISTLTNSSTAAVGVKVEYGATLSASAIVNAVGATITSLGTLEGATIGNAGTINAQGRALGAITNRGSGIFNVTGELTGDNTFDNTGTSQLVVKSRGSFRGITRLDNSSTAEVGVLVESDAVLGATNIGNGARSTMVVDGTLYGAVVNAGTLKGTGAVVGDVTVQSGGVLAPGSGVAGTTMSVAGALVFEAGSTYKVAVSPTAASRADVTGVATLTGGTVQTVFAPGSYLTRQYTILHANGGFGGTTFAGLSGNVPAGFRQRLSYGTDDVYLDLKASLGYGASLVGNPARVADALNTYFDGGGALPAKFVAVYGLTGDALRSSLSSLSGEAALGGQGATLQAGRQFLGAMLDPAASGRGDAASAIGGAAPALGYAPEPPAPRGPLAAVKSDAPAAAAAAPRWTGWAIGFGGEGRLFGDGATGAAGVASNVAGVASGFDYRVSPDTTLGLAFAGGGTNWSMKGVSGSGRSDFFQAGVYGATRFGPAYVGGALAFGNDWTTTSRVAAGDPLRARYQAQSWSGRLEGGYRFATSFGGLTPYAAVQAQDVATPAYAERNLAAGGFGLSFLSHHGDATRAELGARYDFSAPLAAATLTLRARAAYAHDWVKTPSVDASFQALPGSGFTTLGATPARDLALLSAGAELAFANGVAVFGKMEGEFSNKGNSWFGSAGVKYVW</sequence>
<accession>A0ABT1LGB4</accession>
<reference evidence="2 3" key="1">
    <citation type="submission" date="2022-07" db="EMBL/GenBank/DDBJ databases">
        <authorList>
            <person name="Li W.-J."/>
            <person name="Deng Q.-Q."/>
        </authorList>
    </citation>
    <scope>NUCLEOTIDE SEQUENCE [LARGE SCALE GENOMIC DNA]</scope>
    <source>
        <strain evidence="2 3">SYSU M60028</strain>
    </source>
</reference>
<dbReference type="EMBL" id="JANCLU010000022">
    <property type="protein sequence ID" value="MCP8940544.1"/>
    <property type="molecule type" value="Genomic_DNA"/>
</dbReference>
<dbReference type="InterPro" id="IPR036709">
    <property type="entry name" value="Autotransporte_beta_dom_sf"/>
</dbReference>
<dbReference type="PROSITE" id="PS51208">
    <property type="entry name" value="AUTOTRANSPORTER"/>
    <property type="match status" value="1"/>
</dbReference>
<organism evidence="2 3">
    <name type="scientific">Alsobacter ponti</name>
    <dbReference type="NCBI Taxonomy" id="2962936"/>
    <lineage>
        <taxon>Bacteria</taxon>
        <taxon>Pseudomonadati</taxon>
        <taxon>Pseudomonadota</taxon>
        <taxon>Alphaproteobacteria</taxon>
        <taxon>Hyphomicrobiales</taxon>
        <taxon>Alsobacteraceae</taxon>
        <taxon>Alsobacter</taxon>
    </lineage>
</organism>
<dbReference type="Pfam" id="PF03797">
    <property type="entry name" value="Autotransporter"/>
    <property type="match status" value="1"/>
</dbReference>
<dbReference type="RefSeq" id="WP_254745408.1">
    <property type="nucleotide sequence ID" value="NZ_JANCLU010000022.1"/>
</dbReference>
<dbReference type="InterPro" id="IPR005546">
    <property type="entry name" value="Autotransporte_beta"/>
</dbReference>
<evidence type="ECO:0000313" key="2">
    <source>
        <dbReference type="EMBL" id="MCP8940544.1"/>
    </source>
</evidence>
<dbReference type="Proteomes" id="UP001205890">
    <property type="component" value="Unassembled WGS sequence"/>
</dbReference>
<gene>
    <name evidence="2" type="ORF">NK718_18620</name>
</gene>
<comment type="caution">
    <text evidence="2">The sequence shown here is derived from an EMBL/GenBank/DDBJ whole genome shotgun (WGS) entry which is preliminary data.</text>
</comment>
<evidence type="ECO:0000313" key="3">
    <source>
        <dbReference type="Proteomes" id="UP001205890"/>
    </source>
</evidence>
<protein>
    <submittedName>
        <fullName evidence="2">Autotransporter domain-containing protein</fullName>
    </submittedName>
</protein>
<name>A0ABT1LGB4_9HYPH</name>
<evidence type="ECO:0000259" key="1">
    <source>
        <dbReference type="PROSITE" id="PS51208"/>
    </source>
</evidence>
<feature type="domain" description="Autotransporter" evidence="1">
    <location>
        <begin position="583"/>
        <end position="861"/>
    </location>
</feature>
<keyword evidence="3" id="KW-1185">Reference proteome</keyword>
<dbReference type="SUPFAM" id="SSF103515">
    <property type="entry name" value="Autotransporter"/>
    <property type="match status" value="1"/>
</dbReference>
<proteinExistence type="predicted"/>
<dbReference type="SMART" id="SM00869">
    <property type="entry name" value="Autotransporter"/>
    <property type="match status" value="1"/>
</dbReference>
<dbReference type="Gene3D" id="2.40.128.130">
    <property type="entry name" value="Autotransporter beta-domain"/>
    <property type="match status" value="1"/>
</dbReference>